<dbReference type="SUPFAM" id="SSF46785">
    <property type="entry name" value="Winged helix' DNA-binding domain"/>
    <property type="match status" value="1"/>
</dbReference>
<dbReference type="Pfam" id="PF00891">
    <property type="entry name" value="Methyltransf_2"/>
    <property type="match status" value="1"/>
</dbReference>
<dbReference type="InterPro" id="IPR029063">
    <property type="entry name" value="SAM-dependent_MTases_sf"/>
</dbReference>
<evidence type="ECO:0000313" key="6">
    <source>
        <dbReference type="EMBL" id="KAF2234781.1"/>
    </source>
</evidence>
<dbReference type="GO" id="GO:0008171">
    <property type="term" value="F:O-methyltransferase activity"/>
    <property type="evidence" value="ECO:0007669"/>
    <property type="project" value="InterPro"/>
</dbReference>
<feature type="domain" description="O-methyltransferase dimerisation" evidence="5">
    <location>
        <begin position="82"/>
        <end position="157"/>
    </location>
</feature>
<keyword evidence="1 6" id="KW-0489">Methyltransferase</keyword>
<proteinExistence type="predicted"/>
<reference evidence="6" key="1">
    <citation type="journal article" date="2020" name="Stud. Mycol.">
        <title>101 Dothideomycetes genomes: a test case for predicting lifestyles and emergence of pathogens.</title>
        <authorList>
            <person name="Haridas S."/>
            <person name="Albert R."/>
            <person name="Binder M."/>
            <person name="Bloem J."/>
            <person name="Labutti K."/>
            <person name="Salamov A."/>
            <person name="Andreopoulos B."/>
            <person name="Baker S."/>
            <person name="Barry K."/>
            <person name="Bills G."/>
            <person name="Bluhm B."/>
            <person name="Cannon C."/>
            <person name="Castanera R."/>
            <person name="Culley D."/>
            <person name="Daum C."/>
            <person name="Ezra D."/>
            <person name="Gonzalez J."/>
            <person name="Henrissat B."/>
            <person name="Kuo A."/>
            <person name="Liang C."/>
            <person name="Lipzen A."/>
            <person name="Lutzoni F."/>
            <person name="Magnuson J."/>
            <person name="Mondo S."/>
            <person name="Nolan M."/>
            <person name="Ohm R."/>
            <person name="Pangilinan J."/>
            <person name="Park H.-J."/>
            <person name="Ramirez L."/>
            <person name="Alfaro M."/>
            <person name="Sun H."/>
            <person name="Tritt A."/>
            <person name="Yoshinaga Y."/>
            <person name="Zwiers L.-H."/>
            <person name="Turgeon B."/>
            <person name="Goodwin S."/>
            <person name="Spatafora J."/>
            <person name="Crous P."/>
            <person name="Grigoriev I."/>
        </authorList>
    </citation>
    <scope>NUCLEOTIDE SEQUENCE</scope>
    <source>
        <strain evidence="6">Tuck. ex Michener</strain>
    </source>
</reference>
<dbReference type="SUPFAM" id="SSF53335">
    <property type="entry name" value="S-adenosyl-L-methionine-dependent methyltransferases"/>
    <property type="match status" value="1"/>
</dbReference>
<organism evidence="6 7">
    <name type="scientific">Viridothelium virens</name>
    <name type="common">Speckled blister lichen</name>
    <name type="synonym">Trypethelium virens</name>
    <dbReference type="NCBI Taxonomy" id="1048519"/>
    <lineage>
        <taxon>Eukaryota</taxon>
        <taxon>Fungi</taxon>
        <taxon>Dikarya</taxon>
        <taxon>Ascomycota</taxon>
        <taxon>Pezizomycotina</taxon>
        <taxon>Dothideomycetes</taxon>
        <taxon>Dothideomycetes incertae sedis</taxon>
        <taxon>Trypetheliales</taxon>
        <taxon>Trypetheliaceae</taxon>
        <taxon>Viridothelium</taxon>
    </lineage>
</organism>
<evidence type="ECO:0000256" key="2">
    <source>
        <dbReference type="ARBA" id="ARBA00022679"/>
    </source>
</evidence>
<dbReference type="InterPro" id="IPR001077">
    <property type="entry name" value="COMT_C"/>
</dbReference>
<dbReference type="GO" id="GO:0046983">
    <property type="term" value="F:protein dimerization activity"/>
    <property type="evidence" value="ECO:0007669"/>
    <property type="project" value="InterPro"/>
</dbReference>
<dbReference type="Pfam" id="PF08100">
    <property type="entry name" value="Dimerisation"/>
    <property type="match status" value="1"/>
</dbReference>
<evidence type="ECO:0000259" key="4">
    <source>
        <dbReference type="Pfam" id="PF00891"/>
    </source>
</evidence>
<dbReference type="PANTHER" id="PTHR43712:SF1">
    <property type="entry name" value="HYPOTHETICAL O-METHYLTRANSFERASE (EUROFUNG)-RELATED"/>
    <property type="match status" value="1"/>
</dbReference>
<evidence type="ECO:0000313" key="7">
    <source>
        <dbReference type="Proteomes" id="UP000800092"/>
    </source>
</evidence>
<dbReference type="GO" id="GO:0032259">
    <property type="term" value="P:methylation"/>
    <property type="evidence" value="ECO:0007669"/>
    <property type="project" value="UniProtKB-KW"/>
</dbReference>
<gene>
    <name evidence="6" type="ORF">EV356DRAFT_532581</name>
</gene>
<sequence>MAEKVLKHSPSLSHGVQSQPFQDFLCKMASSSIKSRIGALATELESLSTNIQDETLRKELFEVVNHSANRLQPPIETIWKMIMSPHAPAALMVLIRMGVVIDLVEAGKPKTAKELSTSCGGEEMLIVRLMRPLVALGVFRETDIQTYEATPISQTLTAPPLLGGYQFMFDLATRSLANMPRYLERTGFKNVSGPPGPFQDCNRTNDLMFPYLIKDPPMMSNFNAFMAGQLETRPPWYATFSVQDMILAGAKTDDPSAVLLVDVGGGEGHDLASFHEAFPNAPGKLILQDTAPVIDNIKHLDAAITRQKHDFFTPQPVWGARVYYFRTIFHDWPDSDCVEILRQTAAAMTSRYSKLLIFEWVLPAKGTPLYPALLDINMMALLNGMERTEAQWTALLSQAGLKVVKFHKARADAEGLIEAELA</sequence>
<dbReference type="PROSITE" id="PS51683">
    <property type="entry name" value="SAM_OMT_II"/>
    <property type="match status" value="1"/>
</dbReference>
<dbReference type="InterPro" id="IPR036390">
    <property type="entry name" value="WH_DNA-bd_sf"/>
</dbReference>
<evidence type="ECO:0000256" key="1">
    <source>
        <dbReference type="ARBA" id="ARBA00022603"/>
    </source>
</evidence>
<dbReference type="EMBL" id="ML991796">
    <property type="protein sequence ID" value="KAF2234781.1"/>
    <property type="molecule type" value="Genomic_DNA"/>
</dbReference>
<keyword evidence="2 6" id="KW-0808">Transferase</keyword>
<dbReference type="OrthoDB" id="3340390at2759"/>
<keyword evidence="7" id="KW-1185">Reference proteome</keyword>
<dbReference type="Gene3D" id="3.40.50.150">
    <property type="entry name" value="Vaccinia Virus protein VP39"/>
    <property type="match status" value="1"/>
</dbReference>
<feature type="domain" description="O-methyltransferase C-terminal" evidence="4">
    <location>
        <begin position="259"/>
        <end position="401"/>
    </location>
</feature>
<evidence type="ECO:0000256" key="3">
    <source>
        <dbReference type="ARBA" id="ARBA00022691"/>
    </source>
</evidence>
<dbReference type="AlphaFoldDB" id="A0A6A6HAD5"/>
<dbReference type="Gene3D" id="1.10.10.10">
    <property type="entry name" value="Winged helix-like DNA-binding domain superfamily/Winged helix DNA-binding domain"/>
    <property type="match status" value="1"/>
</dbReference>
<protein>
    <submittedName>
        <fullName evidence="6">S-adenosyl-L-methionine-dependent methyltransferase</fullName>
    </submittedName>
</protein>
<dbReference type="InterPro" id="IPR012967">
    <property type="entry name" value="COMT_dimerisation"/>
</dbReference>
<evidence type="ECO:0000259" key="5">
    <source>
        <dbReference type="Pfam" id="PF08100"/>
    </source>
</evidence>
<dbReference type="InterPro" id="IPR016461">
    <property type="entry name" value="COMT-like"/>
</dbReference>
<keyword evidence="3" id="KW-0949">S-adenosyl-L-methionine</keyword>
<dbReference type="PANTHER" id="PTHR43712">
    <property type="entry name" value="PUTATIVE (AFU_ORTHOLOGUE AFUA_4G14580)-RELATED"/>
    <property type="match status" value="1"/>
</dbReference>
<name>A0A6A6HAD5_VIRVR</name>
<accession>A0A6A6HAD5</accession>
<dbReference type="Proteomes" id="UP000800092">
    <property type="component" value="Unassembled WGS sequence"/>
</dbReference>
<dbReference type="InterPro" id="IPR036388">
    <property type="entry name" value="WH-like_DNA-bd_sf"/>
</dbReference>